<dbReference type="Gene3D" id="1.10.3210.10">
    <property type="entry name" value="Hypothetical protein af1432"/>
    <property type="match status" value="1"/>
</dbReference>
<dbReference type="GeneID" id="96778687"/>
<dbReference type="SUPFAM" id="SSF109604">
    <property type="entry name" value="HD-domain/PDEase-like"/>
    <property type="match status" value="1"/>
</dbReference>
<proteinExistence type="predicted"/>
<gene>
    <name evidence="1" type="ORF">FYJ84_07130</name>
</gene>
<reference evidence="1 2" key="1">
    <citation type="submission" date="2019-08" db="EMBL/GenBank/DDBJ databases">
        <title>In-depth cultivation of the pig gut microbiome towards novel bacterial diversity and tailored functional studies.</title>
        <authorList>
            <person name="Wylensek D."/>
            <person name="Hitch T.C.A."/>
            <person name="Clavel T."/>
        </authorList>
    </citation>
    <scope>NUCLEOTIDE SEQUENCE [LARGE SCALE GENOMIC DNA]</scope>
    <source>
        <strain evidence="1 2">WCA-693-APC-5D-A</strain>
    </source>
</reference>
<protein>
    <submittedName>
        <fullName evidence="1">HD domain-containing protein</fullName>
    </submittedName>
</protein>
<accession>A0A6I2UGY8</accession>
<dbReference type="EMBL" id="VUNR01000011">
    <property type="protein sequence ID" value="MSU08754.1"/>
    <property type="molecule type" value="Genomic_DNA"/>
</dbReference>
<dbReference type="InterPro" id="IPR003607">
    <property type="entry name" value="HD/PDEase_dom"/>
</dbReference>
<dbReference type="AlphaFoldDB" id="A0A6I2UGY8"/>
<name>A0A6I2UGY8_9FIRM</name>
<evidence type="ECO:0000313" key="1">
    <source>
        <dbReference type="EMBL" id="MSU08754.1"/>
    </source>
</evidence>
<dbReference type="CDD" id="cd00077">
    <property type="entry name" value="HDc"/>
    <property type="match status" value="1"/>
</dbReference>
<dbReference type="RefSeq" id="WP_154406924.1">
    <property type="nucleotide sequence ID" value="NZ_VUNR01000011.1"/>
</dbReference>
<evidence type="ECO:0000313" key="2">
    <source>
        <dbReference type="Proteomes" id="UP000433181"/>
    </source>
</evidence>
<organism evidence="1 2">
    <name type="scientific">Anaerovibrio slackiae</name>
    <dbReference type="NCBI Taxonomy" id="2652309"/>
    <lineage>
        <taxon>Bacteria</taxon>
        <taxon>Bacillati</taxon>
        <taxon>Bacillota</taxon>
        <taxon>Negativicutes</taxon>
        <taxon>Selenomonadales</taxon>
        <taxon>Selenomonadaceae</taxon>
        <taxon>Anaerovibrio</taxon>
    </lineage>
</organism>
<dbReference type="Proteomes" id="UP000433181">
    <property type="component" value="Unassembled WGS sequence"/>
</dbReference>
<keyword evidence="2" id="KW-1185">Reference proteome</keyword>
<comment type="caution">
    <text evidence="1">The sequence shown here is derived from an EMBL/GenBank/DDBJ whole genome shotgun (WGS) entry which is preliminary data.</text>
</comment>
<sequence>MDRKIAELMAAMIEYDKGDAKRIQHFVKVHDLAAAIGTLEDMEADELFVLEAAAILHDIGIHVSEAKYGSCSGKYQELEGPGEAEKLLHQLGGFTAEQIERIKYLIAHHHTYAEIDGLDYQILVEADFLVNLYEDNVPASAVKSVQEKIFKTGTGLAMLKNMFAID</sequence>